<dbReference type="EMBL" id="CM042047">
    <property type="protein sequence ID" value="KAI3771137.1"/>
    <property type="molecule type" value="Genomic_DNA"/>
</dbReference>
<protein>
    <submittedName>
        <fullName evidence="1">Uncharacterized protein</fullName>
    </submittedName>
</protein>
<dbReference type="Proteomes" id="UP001055879">
    <property type="component" value="Linkage Group LG01"/>
</dbReference>
<accession>A0ACB9FJ00</accession>
<evidence type="ECO:0000313" key="2">
    <source>
        <dbReference type="Proteomes" id="UP001055879"/>
    </source>
</evidence>
<keyword evidence="2" id="KW-1185">Reference proteome</keyword>
<gene>
    <name evidence="1" type="ORF">L6452_02295</name>
</gene>
<comment type="caution">
    <text evidence="1">The sequence shown here is derived from an EMBL/GenBank/DDBJ whole genome shotgun (WGS) entry which is preliminary data.</text>
</comment>
<reference evidence="1 2" key="2">
    <citation type="journal article" date="2022" name="Mol. Ecol. Resour.">
        <title>The genomes of chicory, endive, great burdock and yacon provide insights into Asteraceae paleo-polyploidization history and plant inulin production.</title>
        <authorList>
            <person name="Fan W."/>
            <person name="Wang S."/>
            <person name="Wang H."/>
            <person name="Wang A."/>
            <person name="Jiang F."/>
            <person name="Liu H."/>
            <person name="Zhao H."/>
            <person name="Xu D."/>
            <person name="Zhang Y."/>
        </authorList>
    </citation>
    <scope>NUCLEOTIDE SEQUENCE [LARGE SCALE GENOMIC DNA]</scope>
    <source>
        <strain evidence="2">cv. Niubang</strain>
    </source>
</reference>
<sequence>MRSVQAKETSEGIGHINSGNEKEDNICKQMHIVQAKERGEGIDPKESVTEKDIVDNINMNYIMFHKRGFGLGKVVEEQTEEDIMEGYINRLHEKLSWMIAEKITIEATLNEAFSKFPDAEYFVEFKEKLESLFMVGRKNMDDEVERSLNKRTPYVTPSIPEI</sequence>
<name>A0ACB9FJ00_ARCLA</name>
<proteinExistence type="predicted"/>
<reference evidence="2" key="1">
    <citation type="journal article" date="2022" name="Mol. Ecol. Resour.">
        <title>The genomes of chicory, endive, great burdock and yacon provide insights into Asteraceae palaeo-polyploidization history and plant inulin production.</title>
        <authorList>
            <person name="Fan W."/>
            <person name="Wang S."/>
            <person name="Wang H."/>
            <person name="Wang A."/>
            <person name="Jiang F."/>
            <person name="Liu H."/>
            <person name="Zhao H."/>
            <person name="Xu D."/>
            <person name="Zhang Y."/>
        </authorList>
    </citation>
    <scope>NUCLEOTIDE SEQUENCE [LARGE SCALE GENOMIC DNA]</scope>
    <source>
        <strain evidence="2">cv. Niubang</strain>
    </source>
</reference>
<evidence type="ECO:0000313" key="1">
    <source>
        <dbReference type="EMBL" id="KAI3771137.1"/>
    </source>
</evidence>
<organism evidence="1 2">
    <name type="scientific">Arctium lappa</name>
    <name type="common">Greater burdock</name>
    <name type="synonym">Lappa major</name>
    <dbReference type="NCBI Taxonomy" id="4217"/>
    <lineage>
        <taxon>Eukaryota</taxon>
        <taxon>Viridiplantae</taxon>
        <taxon>Streptophyta</taxon>
        <taxon>Embryophyta</taxon>
        <taxon>Tracheophyta</taxon>
        <taxon>Spermatophyta</taxon>
        <taxon>Magnoliopsida</taxon>
        <taxon>eudicotyledons</taxon>
        <taxon>Gunneridae</taxon>
        <taxon>Pentapetalae</taxon>
        <taxon>asterids</taxon>
        <taxon>campanulids</taxon>
        <taxon>Asterales</taxon>
        <taxon>Asteraceae</taxon>
        <taxon>Carduoideae</taxon>
        <taxon>Cardueae</taxon>
        <taxon>Arctiinae</taxon>
        <taxon>Arctium</taxon>
    </lineage>
</organism>